<dbReference type="Proteomes" id="UP000199053">
    <property type="component" value="Unassembled WGS sequence"/>
</dbReference>
<dbReference type="RefSeq" id="WP_031483918.1">
    <property type="nucleotide sequence ID" value="NZ_FNGA01000002.1"/>
</dbReference>
<evidence type="ECO:0000313" key="7">
    <source>
        <dbReference type="Proteomes" id="UP000199053"/>
    </source>
</evidence>
<proteinExistence type="predicted"/>
<dbReference type="PIRSF" id="PIRSF017854">
    <property type="entry name" value="T4SS_TrbD"/>
    <property type="match status" value="1"/>
</dbReference>
<keyword evidence="4 5" id="KW-0472">Membrane</keyword>
<name>A0A1G9EMV8_9BACT</name>
<dbReference type="InterPro" id="IPR016704">
    <property type="entry name" value="Conjugal_tfr_TrbD"/>
</dbReference>
<dbReference type="AlphaFoldDB" id="A0A1G9EMV8"/>
<dbReference type="GO" id="GO:0016020">
    <property type="term" value="C:membrane"/>
    <property type="evidence" value="ECO:0007669"/>
    <property type="project" value="UniProtKB-SubCell"/>
</dbReference>
<dbReference type="STRING" id="246191.SAMN05660337_1185"/>
<keyword evidence="2 5" id="KW-0812">Transmembrane</keyword>
<reference evidence="7" key="1">
    <citation type="submission" date="2016-10" db="EMBL/GenBank/DDBJ databases">
        <authorList>
            <person name="Varghese N."/>
            <person name="Submissions S."/>
        </authorList>
    </citation>
    <scope>NUCLEOTIDE SEQUENCE [LARGE SCALE GENOMIC DNA]</scope>
    <source>
        <strain evidence="7">DSM 16995</strain>
    </source>
</reference>
<dbReference type="InterPro" id="IPR007792">
    <property type="entry name" value="T4SS_VirB3/TrbD/AvhB"/>
</dbReference>
<evidence type="ECO:0000256" key="5">
    <source>
        <dbReference type="SAM" id="Phobius"/>
    </source>
</evidence>
<feature type="transmembrane region" description="Helical" evidence="5">
    <location>
        <begin position="25"/>
        <end position="58"/>
    </location>
</feature>
<dbReference type="EMBL" id="FNGA01000002">
    <property type="protein sequence ID" value="SDK77381.1"/>
    <property type="molecule type" value="Genomic_DNA"/>
</dbReference>
<comment type="subcellular location">
    <subcellularLocation>
        <location evidence="1">Membrane</location>
    </subcellularLocation>
</comment>
<sequence length="91" mass="10514">MRVVPIHRSLHKPSMVMGAERELVMFSALISILVGIGGFTLLSALAGLIFWMVTIFILRQMAKSDPQMSKVWWKHHKQQDYYSARATPWRN</sequence>
<keyword evidence="7" id="KW-1185">Reference proteome</keyword>
<keyword evidence="3 5" id="KW-1133">Transmembrane helix</keyword>
<protein>
    <submittedName>
        <fullName evidence="6">Type IV secretion system protein VirB3</fullName>
    </submittedName>
</protein>
<evidence type="ECO:0000313" key="6">
    <source>
        <dbReference type="EMBL" id="SDK77381.1"/>
    </source>
</evidence>
<evidence type="ECO:0000256" key="3">
    <source>
        <dbReference type="ARBA" id="ARBA00022989"/>
    </source>
</evidence>
<evidence type="ECO:0000256" key="4">
    <source>
        <dbReference type="ARBA" id="ARBA00023136"/>
    </source>
</evidence>
<gene>
    <name evidence="6" type="ORF">SAMN05660337_1185</name>
</gene>
<organism evidence="6 7">
    <name type="scientific">Maridesulfovibrio ferrireducens</name>
    <dbReference type="NCBI Taxonomy" id="246191"/>
    <lineage>
        <taxon>Bacteria</taxon>
        <taxon>Pseudomonadati</taxon>
        <taxon>Thermodesulfobacteriota</taxon>
        <taxon>Desulfovibrionia</taxon>
        <taxon>Desulfovibrionales</taxon>
        <taxon>Desulfovibrionaceae</taxon>
        <taxon>Maridesulfovibrio</taxon>
    </lineage>
</organism>
<dbReference type="Pfam" id="PF05101">
    <property type="entry name" value="VirB3"/>
    <property type="match status" value="1"/>
</dbReference>
<accession>A0A1G9EMV8</accession>
<dbReference type="OrthoDB" id="7063374at2"/>
<dbReference type="NCBIfam" id="NF010395">
    <property type="entry name" value="PRK13823.1"/>
    <property type="match status" value="1"/>
</dbReference>
<evidence type="ECO:0000256" key="1">
    <source>
        <dbReference type="ARBA" id="ARBA00004370"/>
    </source>
</evidence>
<evidence type="ECO:0000256" key="2">
    <source>
        <dbReference type="ARBA" id="ARBA00022692"/>
    </source>
</evidence>